<protein>
    <submittedName>
        <fullName evidence="1">Uncharacterized protein</fullName>
    </submittedName>
</protein>
<evidence type="ECO:0000313" key="2">
    <source>
        <dbReference type="Proteomes" id="UP000075606"/>
    </source>
</evidence>
<dbReference type="AlphaFoldDB" id="A0A150X5A2"/>
<evidence type="ECO:0000313" key="1">
    <source>
        <dbReference type="EMBL" id="KYG73888.1"/>
    </source>
</evidence>
<accession>A0A150X5A2</accession>
<dbReference type="EMBL" id="LRPC01000028">
    <property type="protein sequence ID" value="KYG73888.1"/>
    <property type="molecule type" value="Genomic_DNA"/>
</dbReference>
<organism evidence="1 2">
    <name type="scientific">Roseivirga spongicola</name>
    <dbReference type="NCBI Taxonomy" id="333140"/>
    <lineage>
        <taxon>Bacteria</taxon>
        <taxon>Pseudomonadati</taxon>
        <taxon>Bacteroidota</taxon>
        <taxon>Cytophagia</taxon>
        <taxon>Cytophagales</taxon>
        <taxon>Roseivirgaceae</taxon>
        <taxon>Roseivirga</taxon>
    </lineage>
</organism>
<sequence>MRCSNLETSFLCGGKTNSILLNYRLNELEGHPHQSLARWTLMILKEAQSPFQETLSEELCAIKPLYIETGFLLSHLCKAARLYLLLMQ</sequence>
<keyword evidence="2" id="KW-1185">Reference proteome</keyword>
<name>A0A150X5A2_9BACT</name>
<dbReference type="STRING" id="333140.AWW68_14550"/>
<dbReference type="Proteomes" id="UP000075606">
    <property type="component" value="Unassembled WGS sequence"/>
</dbReference>
<reference evidence="1 2" key="1">
    <citation type="submission" date="2016-01" db="EMBL/GenBank/DDBJ databases">
        <title>Genome sequencing of Roseivirga spongicola UST030701-084.</title>
        <authorList>
            <person name="Selvaratnam C."/>
            <person name="Thevarajoo S."/>
            <person name="Goh K.M."/>
            <person name="Ee R."/>
            <person name="Chan K.-G."/>
            <person name="Chong C.S."/>
        </authorList>
    </citation>
    <scope>NUCLEOTIDE SEQUENCE [LARGE SCALE GENOMIC DNA]</scope>
    <source>
        <strain evidence="1 2">UST030701-084</strain>
    </source>
</reference>
<comment type="caution">
    <text evidence="1">The sequence shown here is derived from an EMBL/GenBank/DDBJ whole genome shotgun (WGS) entry which is preliminary data.</text>
</comment>
<proteinExistence type="predicted"/>
<gene>
    <name evidence="1" type="ORF">AWW68_14550</name>
</gene>